<feature type="compositionally biased region" description="Low complexity" evidence="4">
    <location>
        <begin position="215"/>
        <end position="230"/>
    </location>
</feature>
<evidence type="ECO:0000313" key="9">
    <source>
        <dbReference type="Proteomes" id="UP000254647"/>
    </source>
</evidence>
<accession>A0A376MG43</accession>
<dbReference type="InterPro" id="IPR013359">
    <property type="entry name" value="Pilus_4B_PilN"/>
</dbReference>
<feature type="region of interest" description="Disordered" evidence="4">
    <location>
        <begin position="215"/>
        <end position="239"/>
    </location>
</feature>
<name>A0A376MG43_ECOLX</name>
<feature type="chain" id="PRO_5044347884" evidence="5">
    <location>
        <begin position="22"/>
        <end position="550"/>
    </location>
</feature>
<dbReference type="PANTHER" id="PTHR30332:SF24">
    <property type="entry name" value="SECRETIN GSPD-RELATED"/>
    <property type="match status" value="1"/>
</dbReference>
<keyword evidence="2 5" id="KW-0732">Signal</keyword>
<organism evidence="8 9">
    <name type="scientific">Escherichia coli</name>
    <dbReference type="NCBI Taxonomy" id="562"/>
    <lineage>
        <taxon>Bacteria</taxon>
        <taxon>Pseudomonadati</taxon>
        <taxon>Pseudomonadota</taxon>
        <taxon>Gammaproteobacteria</taxon>
        <taxon>Enterobacterales</taxon>
        <taxon>Enterobacteriaceae</taxon>
        <taxon>Escherichia</taxon>
    </lineage>
</organism>
<dbReference type="Pfam" id="PF07655">
    <property type="entry name" value="Secretin_N_2"/>
    <property type="match status" value="1"/>
</dbReference>
<evidence type="ECO:0000256" key="2">
    <source>
        <dbReference type="ARBA" id="ARBA00022729"/>
    </source>
</evidence>
<evidence type="ECO:0000256" key="5">
    <source>
        <dbReference type="SAM" id="SignalP"/>
    </source>
</evidence>
<keyword evidence="3" id="KW-0472">Membrane</keyword>
<dbReference type="GO" id="GO:0009306">
    <property type="term" value="P:protein secretion"/>
    <property type="evidence" value="ECO:0007669"/>
    <property type="project" value="InterPro"/>
</dbReference>
<dbReference type="Pfam" id="PF00263">
    <property type="entry name" value="Secretin"/>
    <property type="match status" value="1"/>
</dbReference>
<dbReference type="NCBIfam" id="TIGR02520">
    <property type="entry name" value="pilus_B_mal_scr"/>
    <property type="match status" value="1"/>
</dbReference>
<dbReference type="InterPro" id="IPR004846">
    <property type="entry name" value="T2SS/T3SS_dom"/>
</dbReference>
<dbReference type="GO" id="GO:0009297">
    <property type="term" value="P:pilus assembly"/>
    <property type="evidence" value="ECO:0007669"/>
    <property type="project" value="InterPro"/>
</dbReference>
<proteinExistence type="predicted"/>
<dbReference type="EMBL" id="UFXW01000007">
    <property type="protein sequence ID" value="STG16603.1"/>
    <property type="molecule type" value="Genomic_DNA"/>
</dbReference>
<reference evidence="8 9" key="1">
    <citation type="submission" date="2018-06" db="EMBL/GenBank/DDBJ databases">
        <authorList>
            <consortium name="Pathogen Informatics"/>
            <person name="Doyle S."/>
        </authorList>
    </citation>
    <scope>NUCLEOTIDE SEQUENCE [LARGE SCALE GENOMIC DNA]</scope>
    <source>
        <strain evidence="8 9">NCTC10767</strain>
    </source>
</reference>
<dbReference type="Proteomes" id="UP000254647">
    <property type="component" value="Unassembled WGS sequence"/>
</dbReference>
<protein>
    <submittedName>
        <fullName evidence="8">Bundle-forming pilus B</fullName>
    </submittedName>
</protein>
<feature type="domain" description="Type II/III secretion system secretin-like" evidence="6">
    <location>
        <begin position="369"/>
        <end position="537"/>
    </location>
</feature>
<evidence type="ECO:0000256" key="1">
    <source>
        <dbReference type="ARBA" id="ARBA00004370"/>
    </source>
</evidence>
<dbReference type="RefSeq" id="WP_136826646.1">
    <property type="nucleotide sequence ID" value="NZ_RROE01000121.1"/>
</dbReference>
<feature type="domain" description="Secretin N-terminal" evidence="7">
    <location>
        <begin position="195"/>
        <end position="274"/>
    </location>
</feature>
<dbReference type="InterPro" id="IPR011514">
    <property type="entry name" value="Secretin_N_2"/>
</dbReference>
<evidence type="ECO:0000259" key="6">
    <source>
        <dbReference type="Pfam" id="PF00263"/>
    </source>
</evidence>
<evidence type="ECO:0000256" key="3">
    <source>
        <dbReference type="ARBA" id="ARBA00023136"/>
    </source>
</evidence>
<dbReference type="PANTHER" id="PTHR30332">
    <property type="entry name" value="PROBABLE GENERAL SECRETION PATHWAY PROTEIN D"/>
    <property type="match status" value="1"/>
</dbReference>
<evidence type="ECO:0000259" key="7">
    <source>
        <dbReference type="Pfam" id="PF07655"/>
    </source>
</evidence>
<evidence type="ECO:0000256" key="4">
    <source>
        <dbReference type="SAM" id="MobiDB-lite"/>
    </source>
</evidence>
<comment type="subcellular location">
    <subcellularLocation>
        <location evidence="1">Membrane</location>
    </subcellularLocation>
</comment>
<dbReference type="PROSITE" id="PS51257">
    <property type="entry name" value="PROKAR_LIPOPROTEIN"/>
    <property type="match status" value="1"/>
</dbReference>
<sequence length="550" mass="58509">MNKKLLCLLISSFLLSGCANFKKINANELAAEKDAQKATEYAKKIRNNPVIQDSTKQWINTTPIIEKQVKQSAPPCPIVINTRSDIELRQIAQRITQTCHIPVRISADAWTYLNGTGTGSTQQMTGSIPAPDTNGMVPLASVGNQPVSVNVSSGGTSLPELNISGLPALLQTVSSRLGISWKYDKGRITFFYLETRSFPITYMDSNVAYNSKVVSGTMSSSGSSGSTSSGGMTGDASNTQTTTVEMKSSLYNDLKSEVSSMLTPGTGRMYLSTGSLTVTDTPDVLDSIQEIVNKRNKEMSRQVVLNVEILSIKKSSQEQAGIDWNAVFNDGHLGLSLGGSFGNTAENIITSGVSIVDGKLAGSKTFLKALSSQGSVSVVTQNSAVTKNLTPVPMQIANQQGFIESVTTDSTANVGSSTSLNAATITTGFNMTLLPYIQPDSQNLQLLFSMSLSDKPTFEVFESGGSKAQTPNVDLKTINQTIDLKSGQTVILSGFQQSNRKTSKQGVITPSFFGLGGGVNSEDGDTILVVLITPNVLNSASNSVIRNIKN</sequence>
<dbReference type="GO" id="GO:0019867">
    <property type="term" value="C:outer membrane"/>
    <property type="evidence" value="ECO:0007669"/>
    <property type="project" value="InterPro"/>
</dbReference>
<gene>
    <name evidence="8" type="primary">bfpB_2</name>
    <name evidence="8" type="ORF">NCTC10767_05908</name>
</gene>
<feature type="signal peptide" evidence="5">
    <location>
        <begin position="1"/>
        <end position="21"/>
    </location>
</feature>
<evidence type="ECO:0000313" key="8">
    <source>
        <dbReference type="EMBL" id="STG16603.1"/>
    </source>
</evidence>
<dbReference type="AlphaFoldDB" id="A0A376MG43"/>
<dbReference type="InterPro" id="IPR050810">
    <property type="entry name" value="Bact_Secretion_Sys_Channel"/>
</dbReference>